<keyword evidence="6" id="KW-1185">Reference proteome</keyword>
<sequence length="204" mass="23064">MKLKLLLTSNGFYTDEIKKCFLKLVGNEVSQKDAVIVTTASPLKENNPFAKKAKDDLINMGFGRIDFLDIEFEKPEILLDKAVIYLNGGNPFGLLHHLKHSGADRVFREMKDRDVVVVGASAGAVILGPNIKVVHFFTPQLDMYDTMDFSALNLTDKLIFPHYDREDLFPDPANRTIEDRLREFETREGCAVTRLNDDGWVSLS</sequence>
<evidence type="ECO:0000256" key="3">
    <source>
        <dbReference type="ARBA" id="ARBA00022801"/>
    </source>
</evidence>
<proteinExistence type="inferred from homology"/>
<protein>
    <submittedName>
        <fullName evidence="5">Peptidase E</fullName>
    </submittedName>
</protein>
<name>A0ABN7RXN0_THEXY</name>
<evidence type="ECO:0000256" key="2">
    <source>
        <dbReference type="ARBA" id="ARBA00022670"/>
    </source>
</evidence>
<keyword evidence="2" id="KW-0645">Protease</keyword>
<dbReference type="Proteomes" id="UP000681526">
    <property type="component" value="Unassembled WGS sequence"/>
</dbReference>
<evidence type="ECO:0000313" key="6">
    <source>
        <dbReference type="Proteomes" id="UP000681526"/>
    </source>
</evidence>
<dbReference type="InterPro" id="IPR005320">
    <property type="entry name" value="Peptidase_S51"/>
</dbReference>
<dbReference type="InterPro" id="IPR029062">
    <property type="entry name" value="Class_I_gatase-like"/>
</dbReference>
<reference evidence="5 6" key="1">
    <citation type="submission" date="2021-04" db="EMBL/GenBank/DDBJ databases">
        <authorList>
            <person name="Rakotoarivonina H."/>
        </authorList>
    </citation>
    <scope>NUCLEOTIDE SEQUENCE [LARGE SCALE GENOMIC DNA]</scope>
    <source>
        <strain evidence="5 6">XE</strain>
    </source>
</reference>
<accession>A0ABN7RXN0</accession>
<dbReference type="PANTHER" id="PTHR20842">
    <property type="entry name" value="PROTEASE S51 ALPHA-ASPARTYL DIPEPTIDASE"/>
    <property type="match status" value="1"/>
</dbReference>
<organism evidence="5 6">
    <name type="scientific">Thermobacillus xylanilyticus</name>
    <dbReference type="NCBI Taxonomy" id="76633"/>
    <lineage>
        <taxon>Bacteria</taxon>
        <taxon>Bacillati</taxon>
        <taxon>Bacillota</taxon>
        <taxon>Bacilli</taxon>
        <taxon>Bacillales</taxon>
        <taxon>Paenibacillaceae</taxon>
        <taxon>Thermobacillus</taxon>
    </lineage>
</organism>
<dbReference type="PANTHER" id="PTHR20842:SF0">
    <property type="entry name" value="ALPHA-ASPARTYL DIPEPTIDASE"/>
    <property type="match status" value="1"/>
</dbReference>
<evidence type="ECO:0000256" key="4">
    <source>
        <dbReference type="ARBA" id="ARBA00022825"/>
    </source>
</evidence>
<dbReference type="Pfam" id="PF03575">
    <property type="entry name" value="Peptidase_S51"/>
    <property type="match status" value="1"/>
</dbReference>
<comment type="caution">
    <text evidence="5">The sequence shown here is derived from an EMBL/GenBank/DDBJ whole genome shotgun (WGS) entry which is preliminary data.</text>
</comment>
<evidence type="ECO:0000256" key="1">
    <source>
        <dbReference type="ARBA" id="ARBA00006534"/>
    </source>
</evidence>
<keyword evidence="4" id="KW-0720">Serine protease</keyword>
<keyword evidence="3" id="KW-0378">Hydrolase</keyword>
<comment type="similarity">
    <text evidence="1">Belongs to the peptidase S51 family.</text>
</comment>
<gene>
    <name evidence="5" type="primary">txxe 804-pepE</name>
    <name evidence="5" type="ORF">TXXE_08095</name>
</gene>
<dbReference type="EMBL" id="CAJRAY010000038">
    <property type="protein sequence ID" value="CAG5084737.1"/>
    <property type="molecule type" value="Genomic_DNA"/>
</dbReference>
<evidence type="ECO:0000313" key="5">
    <source>
        <dbReference type="EMBL" id="CAG5084737.1"/>
    </source>
</evidence>
<dbReference type="Gene3D" id="3.40.50.880">
    <property type="match status" value="1"/>
</dbReference>
<dbReference type="SUPFAM" id="SSF52317">
    <property type="entry name" value="Class I glutamine amidotransferase-like"/>
    <property type="match status" value="1"/>
</dbReference>